<accession>A0AAW1C6J9</accession>
<evidence type="ECO:0000259" key="3">
    <source>
        <dbReference type="PROSITE" id="PS50158"/>
    </source>
</evidence>
<organism evidence="4 5">
    <name type="scientific">Crotalus adamanteus</name>
    <name type="common">Eastern diamondback rattlesnake</name>
    <dbReference type="NCBI Taxonomy" id="8729"/>
    <lineage>
        <taxon>Eukaryota</taxon>
        <taxon>Metazoa</taxon>
        <taxon>Chordata</taxon>
        <taxon>Craniata</taxon>
        <taxon>Vertebrata</taxon>
        <taxon>Euteleostomi</taxon>
        <taxon>Lepidosauria</taxon>
        <taxon>Squamata</taxon>
        <taxon>Bifurcata</taxon>
        <taxon>Unidentata</taxon>
        <taxon>Episquamata</taxon>
        <taxon>Toxicofera</taxon>
        <taxon>Serpentes</taxon>
        <taxon>Colubroidea</taxon>
        <taxon>Viperidae</taxon>
        <taxon>Crotalinae</taxon>
        <taxon>Crotalus</taxon>
    </lineage>
</organism>
<dbReference type="InterPro" id="IPR036875">
    <property type="entry name" value="Znf_CCHC_sf"/>
</dbReference>
<dbReference type="SUPFAM" id="SSF57756">
    <property type="entry name" value="Retrovirus zinc finger-like domains"/>
    <property type="match status" value="1"/>
</dbReference>
<dbReference type="Pfam" id="PF00098">
    <property type="entry name" value="zf-CCHC"/>
    <property type="match status" value="1"/>
</dbReference>
<feature type="compositionally biased region" description="Low complexity" evidence="2">
    <location>
        <begin position="76"/>
        <end position="94"/>
    </location>
</feature>
<feature type="region of interest" description="Disordered" evidence="2">
    <location>
        <begin position="74"/>
        <end position="98"/>
    </location>
</feature>
<dbReference type="AlphaFoldDB" id="A0AAW1C6J9"/>
<dbReference type="GO" id="GO:0003676">
    <property type="term" value="F:nucleic acid binding"/>
    <property type="evidence" value="ECO:0007669"/>
    <property type="project" value="InterPro"/>
</dbReference>
<feature type="region of interest" description="Disordered" evidence="2">
    <location>
        <begin position="28"/>
        <end position="54"/>
    </location>
</feature>
<dbReference type="InterPro" id="IPR001878">
    <property type="entry name" value="Znf_CCHC"/>
</dbReference>
<reference evidence="4 5" key="1">
    <citation type="journal article" date="2024" name="Proc. Natl. Acad. Sci. U.S.A.">
        <title>The genetic regulatory architecture and epigenomic basis for age-related changes in rattlesnake venom.</title>
        <authorList>
            <person name="Hogan M.P."/>
            <person name="Holding M.L."/>
            <person name="Nystrom G.S."/>
            <person name="Colston T.J."/>
            <person name="Bartlett D.A."/>
            <person name="Mason A.J."/>
            <person name="Ellsworth S.A."/>
            <person name="Rautsaw R.M."/>
            <person name="Lawrence K.C."/>
            <person name="Strickland J.L."/>
            <person name="He B."/>
            <person name="Fraser P."/>
            <person name="Margres M.J."/>
            <person name="Gilbert D.M."/>
            <person name="Gibbs H.L."/>
            <person name="Parkinson C.L."/>
            <person name="Rokyta D.R."/>
        </authorList>
    </citation>
    <scope>NUCLEOTIDE SEQUENCE [LARGE SCALE GENOMIC DNA]</scope>
    <source>
        <strain evidence="4">DRR0105</strain>
    </source>
</reference>
<name>A0AAW1C6J9_CROAD</name>
<gene>
    <name evidence="4" type="ORF">NXF25_000483</name>
</gene>
<sequence>MYSQGVVGRLADWYRAVVELDVGLRDHPGRREDRLRRSQDQPVGGTTQTLPGTVRSRPTFRCFRCNRPGHRAAECGIPKPTGTPTAIGTPGVTPKRPAEKSRVAYQLGQSQVQQKPDEASPILQKYEEEEPVEDPMVSEPIVPFTIPITLTSPVTGESRIVNPS</sequence>
<proteinExistence type="predicted"/>
<feature type="domain" description="CCHC-type" evidence="3">
    <location>
        <begin position="61"/>
        <end position="75"/>
    </location>
</feature>
<dbReference type="PROSITE" id="PS50158">
    <property type="entry name" value="ZF_CCHC"/>
    <property type="match status" value="1"/>
</dbReference>
<dbReference type="Gene3D" id="4.10.60.10">
    <property type="entry name" value="Zinc finger, CCHC-type"/>
    <property type="match status" value="1"/>
</dbReference>
<dbReference type="Proteomes" id="UP001474421">
    <property type="component" value="Unassembled WGS sequence"/>
</dbReference>
<feature type="compositionally biased region" description="Polar residues" evidence="2">
    <location>
        <begin position="40"/>
        <end position="51"/>
    </location>
</feature>
<keyword evidence="1" id="KW-0862">Zinc</keyword>
<dbReference type="EMBL" id="JAOTOJ010000001">
    <property type="protein sequence ID" value="KAK9409308.1"/>
    <property type="molecule type" value="Genomic_DNA"/>
</dbReference>
<comment type="caution">
    <text evidence="4">The sequence shown here is derived from an EMBL/GenBank/DDBJ whole genome shotgun (WGS) entry which is preliminary data.</text>
</comment>
<protein>
    <submittedName>
        <fullName evidence="4">RTL1: Retrotransposon-like 1</fullName>
    </submittedName>
</protein>
<evidence type="ECO:0000313" key="4">
    <source>
        <dbReference type="EMBL" id="KAK9409308.1"/>
    </source>
</evidence>
<keyword evidence="1" id="KW-0863">Zinc-finger</keyword>
<keyword evidence="5" id="KW-1185">Reference proteome</keyword>
<dbReference type="GO" id="GO:0008270">
    <property type="term" value="F:zinc ion binding"/>
    <property type="evidence" value="ECO:0007669"/>
    <property type="project" value="UniProtKB-KW"/>
</dbReference>
<keyword evidence="1" id="KW-0479">Metal-binding</keyword>
<evidence type="ECO:0000256" key="2">
    <source>
        <dbReference type="SAM" id="MobiDB-lite"/>
    </source>
</evidence>
<evidence type="ECO:0000256" key="1">
    <source>
        <dbReference type="PROSITE-ProRule" id="PRU00047"/>
    </source>
</evidence>
<evidence type="ECO:0000313" key="5">
    <source>
        <dbReference type="Proteomes" id="UP001474421"/>
    </source>
</evidence>
<feature type="compositionally biased region" description="Basic and acidic residues" evidence="2">
    <location>
        <begin position="28"/>
        <end position="39"/>
    </location>
</feature>